<dbReference type="InterPro" id="IPR027607">
    <property type="entry name" value="Surf_Exclu_SEC10/PgrA"/>
</dbReference>
<gene>
    <name evidence="2" type="ORF">N6G96_01435</name>
</gene>
<dbReference type="Proteomes" id="UP001302696">
    <property type="component" value="Chromosome"/>
</dbReference>
<evidence type="ECO:0000313" key="3">
    <source>
        <dbReference type="Proteomes" id="UP001302696"/>
    </source>
</evidence>
<dbReference type="NCBIfam" id="TIGR04320">
    <property type="entry name" value="Surf_Exclu_PgrA"/>
    <property type="match status" value="1"/>
</dbReference>
<reference evidence="3" key="1">
    <citation type="submission" date="2024-06" db="EMBL/GenBank/DDBJ databases">
        <authorList>
            <person name="Chang H.C."/>
            <person name="Mun S.Y."/>
        </authorList>
    </citation>
    <scope>NUCLEOTIDE SEQUENCE [LARGE SCALE GENOMIC DNA]</scope>
    <source>
        <strain evidence="3">KT1</strain>
    </source>
</reference>
<dbReference type="RefSeq" id="WP_063697326.1">
    <property type="nucleotide sequence ID" value="NZ_BBIM01000027.1"/>
</dbReference>
<accession>A0ABZ0Q6Z3</accession>
<protein>
    <submittedName>
        <fullName evidence="2">SEC10/PgrA surface exclusion domain-containing protein</fullName>
    </submittedName>
</protein>
<organism evidence="2 3">
    <name type="scientific">Pediococcus inopinatus</name>
    <dbReference type="NCBI Taxonomy" id="114090"/>
    <lineage>
        <taxon>Bacteria</taxon>
        <taxon>Bacillati</taxon>
        <taxon>Bacillota</taxon>
        <taxon>Bacilli</taxon>
        <taxon>Lactobacillales</taxon>
        <taxon>Lactobacillaceae</taxon>
        <taxon>Pediococcus</taxon>
    </lineage>
</organism>
<feature type="signal peptide" evidence="1">
    <location>
        <begin position="1"/>
        <end position="18"/>
    </location>
</feature>
<proteinExistence type="predicted"/>
<evidence type="ECO:0000313" key="2">
    <source>
        <dbReference type="EMBL" id="WPC21902.1"/>
    </source>
</evidence>
<sequence length="449" mass="50032">MNKITKMIITMLASISMAEIGLVSTIGPSINVQASSTYKQVASRKISKTAYHRKSATGTVWNASHKKALHYLKNYSKTTWYVTKRITLKHNGKKTNYYYIKDSKNSKINGYVYTGYLTKGSYKAPGYTITYNHKYGKIQYHRASSKSVSVWNTGHKKAIHNLKNYPTTTWYVDQTITWKSPKGTKGNYYHIVDKNNRKISGYVWHGYVAKGAYTKPKAAVSTYSATSKKTITLPANYYRDLKKVYKSGKDSASIDKKWQTAAEQTYQSSAADKKVIIANVDTMSSKTQLELSKFAAGLVNSVRNQVGMHAVTVTKGSLGFAQDVKKQYTADNWSTYSHDVHAIKKAAADYGLNSGDNYYENASFGYIGNGKSLTMDALKNAIYSSFVAMLFSDGGSAYGHAASITGYMNNNQKAEYFGLSMNSHLSQIHILFVNSQLIKKPSKFSTKAI</sequence>
<keyword evidence="1" id="KW-0732">Signal</keyword>
<evidence type="ECO:0000256" key="1">
    <source>
        <dbReference type="SAM" id="SignalP"/>
    </source>
</evidence>
<keyword evidence="3" id="KW-1185">Reference proteome</keyword>
<name>A0ABZ0Q6Z3_9LACO</name>
<feature type="chain" id="PRO_5045977261" evidence="1">
    <location>
        <begin position="19"/>
        <end position="449"/>
    </location>
</feature>
<dbReference type="EMBL" id="CP104778">
    <property type="protein sequence ID" value="WPC21902.1"/>
    <property type="molecule type" value="Genomic_DNA"/>
</dbReference>